<gene>
    <name evidence="1" type="ORF">Tci_862358</name>
</gene>
<dbReference type="EMBL" id="BKCJ011126031">
    <property type="protein sequence ID" value="GFC90388.1"/>
    <property type="molecule type" value="Genomic_DNA"/>
</dbReference>
<name>A0A699RXA0_TANCI</name>
<protein>
    <submittedName>
        <fullName evidence="1">Uncharacterized protein</fullName>
    </submittedName>
</protein>
<sequence>ETVTAASAIITTVEAQIPAAHARVTATPSKRRKRVVIRDPELESTISTIIPAKTKSKDKVKGYLVEEPKPLKKKQQIKQNEQYARELHAELNKDID</sequence>
<dbReference type="AlphaFoldDB" id="A0A699RXA0"/>
<evidence type="ECO:0000313" key="1">
    <source>
        <dbReference type="EMBL" id="GFC90388.1"/>
    </source>
</evidence>
<comment type="caution">
    <text evidence="1">The sequence shown here is derived from an EMBL/GenBank/DDBJ whole genome shotgun (WGS) entry which is preliminary data.</text>
</comment>
<accession>A0A699RXA0</accession>
<reference evidence="1" key="1">
    <citation type="journal article" date="2019" name="Sci. Rep.">
        <title>Draft genome of Tanacetum cinerariifolium, the natural source of mosquito coil.</title>
        <authorList>
            <person name="Yamashiro T."/>
            <person name="Shiraishi A."/>
            <person name="Satake H."/>
            <person name="Nakayama K."/>
        </authorList>
    </citation>
    <scope>NUCLEOTIDE SEQUENCE</scope>
</reference>
<feature type="non-terminal residue" evidence="1">
    <location>
        <position position="1"/>
    </location>
</feature>
<organism evidence="1">
    <name type="scientific">Tanacetum cinerariifolium</name>
    <name type="common">Dalmatian daisy</name>
    <name type="synonym">Chrysanthemum cinerariifolium</name>
    <dbReference type="NCBI Taxonomy" id="118510"/>
    <lineage>
        <taxon>Eukaryota</taxon>
        <taxon>Viridiplantae</taxon>
        <taxon>Streptophyta</taxon>
        <taxon>Embryophyta</taxon>
        <taxon>Tracheophyta</taxon>
        <taxon>Spermatophyta</taxon>
        <taxon>Magnoliopsida</taxon>
        <taxon>eudicotyledons</taxon>
        <taxon>Gunneridae</taxon>
        <taxon>Pentapetalae</taxon>
        <taxon>asterids</taxon>
        <taxon>campanulids</taxon>
        <taxon>Asterales</taxon>
        <taxon>Asteraceae</taxon>
        <taxon>Asteroideae</taxon>
        <taxon>Anthemideae</taxon>
        <taxon>Anthemidinae</taxon>
        <taxon>Tanacetum</taxon>
    </lineage>
</organism>
<proteinExistence type="predicted"/>